<keyword evidence="2 5" id="KW-0378">Hydrolase</keyword>
<evidence type="ECO:0000313" key="6">
    <source>
        <dbReference type="Proteomes" id="UP000053477"/>
    </source>
</evidence>
<accession>A0A0H2SCE0</accession>
<dbReference type="Proteomes" id="UP000053477">
    <property type="component" value="Unassembled WGS sequence"/>
</dbReference>
<dbReference type="PANTHER" id="PTHR12304">
    <property type="entry name" value="INOSINE-URIDINE PREFERRING NUCLEOSIDE HYDROLASE"/>
    <property type="match status" value="1"/>
</dbReference>
<keyword evidence="6" id="KW-1185">Reference proteome</keyword>
<feature type="domain" description="Inosine/uridine-preferring nucleoside hydrolase" evidence="4">
    <location>
        <begin position="6"/>
        <end position="348"/>
    </location>
</feature>
<dbReference type="InParanoid" id="A0A0H2SCE0"/>
<dbReference type="InterPro" id="IPR036452">
    <property type="entry name" value="Ribo_hydro-like"/>
</dbReference>
<sequence>MSPIPVIIDTDPGVDDIVAILYALASPEIEIIAFIVSFGNTDVESSYKNILKLFDVLSRHFEQFPDHRARFPGFSSRPYIARGPSGPLEGALHSAQYFHGLDGLGNIHERHRDTITTGRGAEFLRASGKAGHELALELVRSYPPRSITYIALGPLTNLALMVREDPAACRDHLDRVVCMGGALDVPGNTSPVAEFNFFADPFAVKELLMDGGFPLERFVLLPLDVTTPHELRFPLYASRVDNTFKDTSAPSQASAGKPPLVHFTSAFLERAREVMVAFGKDAMELHDVCAVWYAVANPPLGERGLLDPGHAEGWKAHPRLFDIERTGELTRGMLVVDRRDESTTHGPGENRSEVQAALEKTFSDATAPALVMKENSQELTSAVPKGVHTVFRTPGTDALLKSMLARVWGVEL</sequence>
<dbReference type="InterPro" id="IPR001910">
    <property type="entry name" value="Inosine/uridine_hydrolase_dom"/>
</dbReference>
<evidence type="ECO:0000256" key="2">
    <source>
        <dbReference type="ARBA" id="ARBA00022801"/>
    </source>
</evidence>
<gene>
    <name evidence="5" type="ORF">SCHPADRAFT_903147</name>
</gene>
<dbReference type="Pfam" id="PF01156">
    <property type="entry name" value="IU_nuc_hydro"/>
    <property type="match status" value="1"/>
</dbReference>
<dbReference type="PANTHER" id="PTHR12304:SF56">
    <property type="entry name" value="HYDROLASE, PUTATIVE (AFU_ORTHOLOGUE AFUA_1G11790)-RELATED"/>
    <property type="match status" value="1"/>
</dbReference>
<dbReference type="OrthoDB" id="5783963at2759"/>
<dbReference type="SUPFAM" id="SSF53590">
    <property type="entry name" value="Nucleoside hydrolase"/>
    <property type="match status" value="1"/>
</dbReference>
<evidence type="ECO:0000256" key="1">
    <source>
        <dbReference type="ARBA" id="ARBA00009176"/>
    </source>
</evidence>
<dbReference type="GO" id="GO:0008477">
    <property type="term" value="F:purine nucleosidase activity"/>
    <property type="evidence" value="ECO:0007669"/>
    <property type="project" value="TreeGrafter"/>
</dbReference>
<proteinExistence type="inferred from homology"/>
<dbReference type="AlphaFoldDB" id="A0A0H2SCE0"/>
<dbReference type="GO" id="GO:0006152">
    <property type="term" value="P:purine nucleoside catabolic process"/>
    <property type="evidence" value="ECO:0007669"/>
    <property type="project" value="TreeGrafter"/>
</dbReference>
<dbReference type="Gene3D" id="3.90.245.10">
    <property type="entry name" value="Ribonucleoside hydrolase-like"/>
    <property type="match status" value="1"/>
</dbReference>
<protein>
    <submittedName>
        <fullName evidence="5">Nucleoside hydrolase</fullName>
    </submittedName>
</protein>
<dbReference type="InterPro" id="IPR023186">
    <property type="entry name" value="IUNH"/>
</dbReference>
<evidence type="ECO:0000259" key="4">
    <source>
        <dbReference type="Pfam" id="PF01156"/>
    </source>
</evidence>
<keyword evidence="3" id="KW-0326">Glycosidase</keyword>
<dbReference type="STRING" id="27342.A0A0H2SCE0"/>
<reference evidence="5 6" key="1">
    <citation type="submission" date="2015-04" db="EMBL/GenBank/DDBJ databases">
        <title>Complete genome sequence of Schizopora paradoxa KUC8140, a cosmopolitan wood degrader in East Asia.</title>
        <authorList>
            <consortium name="DOE Joint Genome Institute"/>
            <person name="Min B."/>
            <person name="Park H."/>
            <person name="Jang Y."/>
            <person name="Kim J.-J."/>
            <person name="Kim K.H."/>
            <person name="Pangilinan J."/>
            <person name="Lipzen A."/>
            <person name="Riley R."/>
            <person name="Grigoriev I.V."/>
            <person name="Spatafora J.W."/>
            <person name="Choi I.-G."/>
        </authorList>
    </citation>
    <scope>NUCLEOTIDE SEQUENCE [LARGE SCALE GENOMIC DNA]</scope>
    <source>
        <strain evidence="5 6">KUC8140</strain>
    </source>
</reference>
<evidence type="ECO:0000256" key="3">
    <source>
        <dbReference type="ARBA" id="ARBA00023295"/>
    </source>
</evidence>
<dbReference type="EMBL" id="KQ085941">
    <property type="protein sequence ID" value="KLO14611.1"/>
    <property type="molecule type" value="Genomic_DNA"/>
</dbReference>
<evidence type="ECO:0000313" key="5">
    <source>
        <dbReference type="EMBL" id="KLO14611.1"/>
    </source>
</evidence>
<comment type="similarity">
    <text evidence="1">Belongs to the IUNH family.</text>
</comment>
<dbReference type="GO" id="GO:0005829">
    <property type="term" value="C:cytosol"/>
    <property type="evidence" value="ECO:0007669"/>
    <property type="project" value="TreeGrafter"/>
</dbReference>
<organism evidence="5 6">
    <name type="scientific">Schizopora paradoxa</name>
    <dbReference type="NCBI Taxonomy" id="27342"/>
    <lineage>
        <taxon>Eukaryota</taxon>
        <taxon>Fungi</taxon>
        <taxon>Dikarya</taxon>
        <taxon>Basidiomycota</taxon>
        <taxon>Agaricomycotina</taxon>
        <taxon>Agaricomycetes</taxon>
        <taxon>Hymenochaetales</taxon>
        <taxon>Schizoporaceae</taxon>
        <taxon>Schizopora</taxon>
    </lineage>
</organism>
<name>A0A0H2SCE0_9AGAM</name>